<reference evidence="4 5" key="1">
    <citation type="submission" date="2022-06" db="EMBL/GenBank/DDBJ databases">
        <title>Isolation of gut microbiota from human fecal samples.</title>
        <authorList>
            <person name="Pamer E.G."/>
            <person name="Barat B."/>
            <person name="Waligurski E."/>
            <person name="Medina S."/>
            <person name="Paddock L."/>
            <person name="Mostad J."/>
        </authorList>
    </citation>
    <scope>NUCLEOTIDE SEQUENCE [LARGE SCALE GENOMIC DNA]</scope>
    <source>
        <strain evidence="4 5">DFI.9.73</strain>
    </source>
</reference>
<keyword evidence="5" id="KW-1185">Reference proteome</keyword>
<evidence type="ECO:0000256" key="2">
    <source>
        <dbReference type="ARBA" id="ARBA00023277"/>
    </source>
</evidence>
<dbReference type="GeneID" id="90533645"/>
<evidence type="ECO:0000259" key="3">
    <source>
        <dbReference type="Pfam" id="PF02952"/>
    </source>
</evidence>
<keyword evidence="2" id="KW-0119">Carbohydrate metabolism</keyword>
<protein>
    <submittedName>
        <fullName evidence="4">Fucose isomerase</fullName>
    </submittedName>
</protein>
<dbReference type="EMBL" id="JANFZH010000018">
    <property type="protein sequence ID" value="MCQ4840091.1"/>
    <property type="molecule type" value="Genomic_DNA"/>
</dbReference>
<dbReference type="GO" id="GO:0016853">
    <property type="term" value="F:isomerase activity"/>
    <property type="evidence" value="ECO:0007669"/>
    <property type="project" value="UniProtKB-KW"/>
</dbReference>
<dbReference type="RefSeq" id="WP_066866918.1">
    <property type="nucleotide sequence ID" value="NZ_CABKVV010000014.1"/>
</dbReference>
<dbReference type="Proteomes" id="UP001524473">
    <property type="component" value="Unassembled WGS sequence"/>
</dbReference>
<dbReference type="PANTHER" id="PTHR36120">
    <property type="entry name" value="FUCOSE ISOMERASE"/>
    <property type="match status" value="1"/>
</dbReference>
<evidence type="ECO:0000313" key="4">
    <source>
        <dbReference type="EMBL" id="MCQ4840091.1"/>
    </source>
</evidence>
<gene>
    <name evidence="4" type="ORF">NE695_09210</name>
</gene>
<dbReference type="PANTHER" id="PTHR36120:SF1">
    <property type="entry name" value="L-FUCOSE ISOMERASE C-TERMINAL DOMAIN-CONTAINING PROTEIN"/>
    <property type="match status" value="1"/>
</dbReference>
<dbReference type="SUPFAM" id="SSF53743">
    <property type="entry name" value="FucI/AraA N-terminal and middle domains"/>
    <property type="match status" value="1"/>
</dbReference>
<organism evidence="4 5">
    <name type="scientific">Neglectibacter timonensis</name>
    <dbReference type="NCBI Taxonomy" id="1776382"/>
    <lineage>
        <taxon>Bacteria</taxon>
        <taxon>Bacillati</taxon>
        <taxon>Bacillota</taxon>
        <taxon>Clostridia</taxon>
        <taxon>Eubacteriales</taxon>
        <taxon>Oscillospiraceae</taxon>
        <taxon>Neglectibacter</taxon>
    </lineage>
</organism>
<comment type="caution">
    <text evidence="4">The sequence shown here is derived from an EMBL/GenBank/DDBJ whole genome shotgun (WGS) entry which is preliminary data.</text>
</comment>
<feature type="domain" description="L-fucose isomerase C-terminal" evidence="3">
    <location>
        <begin position="368"/>
        <end position="448"/>
    </location>
</feature>
<dbReference type="Pfam" id="PF02952">
    <property type="entry name" value="Fucose_iso_C"/>
    <property type="match status" value="1"/>
</dbReference>
<proteinExistence type="predicted"/>
<evidence type="ECO:0000313" key="5">
    <source>
        <dbReference type="Proteomes" id="UP001524473"/>
    </source>
</evidence>
<sequence length="461" mass="51402">MKKQSIVLGVAPTKRSFLSMEEAKRQKDKFMAVIRSIHPDVVTIVDIDDICENGILYETAKIPAVVDKFKAAKIDALFTPHCDFGEEQCAAGVAAAMKVPTLMWGARDERPNTDESRGRDTQCGMFACTKVMKRFGVQYSYIWNCETESEDFKNGFDRFIRVVSVVKTVKNLRIAKFGARPVPFMSVMANEADLATRFGITTIPISPNAIAARADKIVEEKDPRYEEYLADIKSRMDTSAMMEQQVARAAAVKLAVQDLMVENNCGAAAMECWSATSILGVPICMTLGEMADEGMPISCETDINGAVTLAMLHAVTLGKESEFLADLTIRHPQNDNAELLWHCGPFPYSLKDPASKARLVGGQERFELKKGDITLCRFDDIDGKYYLFGGEGRAVDGPETNGTYVWFEADNWKRWEEKLMFGPYIHHVGGIYGNYKPVLREAARYLGMIFDDADEQGVYSL</sequence>
<evidence type="ECO:0000256" key="1">
    <source>
        <dbReference type="ARBA" id="ARBA00023235"/>
    </source>
</evidence>
<accession>A0ABT1RZJ8</accession>
<dbReference type="InterPro" id="IPR009015">
    <property type="entry name" value="Fucose_isomerase_N/cen_sf"/>
</dbReference>
<dbReference type="InterPro" id="IPR015888">
    <property type="entry name" value="Fuc_isomerase_C"/>
</dbReference>
<keyword evidence="1 4" id="KW-0413">Isomerase</keyword>
<name>A0ABT1RZJ8_9FIRM</name>